<feature type="binding site" evidence="2">
    <location>
        <begin position="35"/>
        <end position="36"/>
    </location>
    <ligand>
        <name>D-alanylgriseoluteate</name>
        <dbReference type="ChEBI" id="CHEBI:167053"/>
    </ligand>
</feature>
<dbReference type="GO" id="GO:0042803">
    <property type="term" value="F:protein homodimerization activity"/>
    <property type="evidence" value="ECO:0007669"/>
    <property type="project" value="UniProtKB-UniRule"/>
</dbReference>
<dbReference type="InterPro" id="IPR029068">
    <property type="entry name" value="Glyas_Bleomycin-R_OHBP_Dase"/>
</dbReference>
<comment type="caution">
    <text evidence="4">The sequence shown here is derived from an EMBL/GenBank/DDBJ whole genome shotgun (WGS) entry which is preliminary data.</text>
</comment>
<dbReference type="PROSITE" id="PS51819">
    <property type="entry name" value="VOC"/>
    <property type="match status" value="1"/>
</dbReference>
<keyword evidence="5" id="KW-1185">Reference proteome</keyword>
<evidence type="ECO:0000259" key="3">
    <source>
        <dbReference type="PROSITE" id="PS51819"/>
    </source>
</evidence>
<gene>
    <name evidence="4" type="ORF">FJU30_06645</name>
</gene>
<dbReference type="Proteomes" id="UP000335415">
    <property type="component" value="Unassembled WGS sequence"/>
</dbReference>
<dbReference type="GO" id="GO:0046677">
    <property type="term" value="P:response to antibiotic"/>
    <property type="evidence" value="ECO:0007669"/>
    <property type="project" value="UniProtKB-UniRule"/>
</dbReference>
<dbReference type="InterPro" id="IPR037523">
    <property type="entry name" value="VOC_core"/>
</dbReference>
<keyword evidence="4" id="KW-0560">Oxidoreductase</keyword>
<dbReference type="GO" id="GO:0051213">
    <property type="term" value="F:dioxygenase activity"/>
    <property type="evidence" value="ECO:0007669"/>
    <property type="project" value="UniProtKB-KW"/>
</dbReference>
<sequence length="123" mass="13316">MYDPNFIILYVDSPSDSVRFYQQLLSKPALEASPTFALFALDSGVMLGLWSKHTVEPAAQATGNGGEIAFSLADAAAVDRCFADWTRRGLAIAQPLIGMDFGYTFVALDPDGHRLRVFTPTAA</sequence>
<dbReference type="SUPFAM" id="SSF54593">
    <property type="entry name" value="Glyoxalase/Bleomycin resistance protein/Dihydroxybiphenyl dioxygenase"/>
    <property type="match status" value="1"/>
</dbReference>
<evidence type="ECO:0000256" key="1">
    <source>
        <dbReference type="PIRNR" id="PIRNR039020"/>
    </source>
</evidence>
<reference evidence="4 5" key="1">
    <citation type="submission" date="2019-09" db="EMBL/GenBank/DDBJ databases">
        <authorList>
            <person name="Li Y."/>
        </authorList>
    </citation>
    <scope>NUCLEOTIDE SEQUENCE [LARGE SCALE GENOMIC DNA]</scope>
    <source>
        <strain evidence="4 5">L3-3HA</strain>
    </source>
</reference>
<dbReference type="RefSeq" id="WP_150434188.1">
    <property type="nucleotide sequence ID" value="NZ_VYKJ01000002.1"/>
</dbReference>
<dbReference type="PIRSF" id="PIRSF039020">
    <property type="entry name" value="EhpR"/>
    <property type="match status" value="1"/>
</dbReference>
<protein>
    <recommendedName>
        <fullName evidence="1">Phenazine antibiotic resistance protein</fullName>
    </recommendedName>
</protein>
<comment type="subunit">
    <text evidence="1">Homodimer.</text>
</comment>
<evidence type="ECO:0000313" key="5">
    <source>
        <dbReference type="Proteomes" id="UP000335415"/>
    </source>
</evidence>
<name>A0A5J5G4G5_9GAMM</name>
<dbReference type="InterPro" id="IPR004360">
    <property type="entry name" value="Glyas_Fos-R_dOase_dom"/>
</dbReference>
<dbReference type="Pfam" id="PF00903">
    <property type="entry name" value="Glyoxalase"/>
    <property type="match status" value="1"/>
</dbReference>
<keyword evidence="1" id="KW-0046">Antibiotic resistance</keyword>
<dbReference type="InterPro" id="IPR026275">
    <property type="entry name" value="Glyoxalase/dOase/EhpR"/>
</dbReference>
<organism evidence="4 5">
    <name type="scientific">Affinibrenneria salicis</name>
    <dbReference type="NCBI Taxonomy" id="2590031"/>
    <lineage>
        <taxon>Bacteria</taxon>
        <taxon>Pseudomonadati</taxon>
        <taxon>Pseudomonadota</taxon>
        <taxon>Gammaproteobacteria</taxon>
        <taxon>Enterobacterales</taxon>
        <taxon>Pectobacteriaceae</taxon>
        <taxon>Affinibrenneria</taxon>
    </lineage>
</organism>
<dbReference type="Gene3D" id="3.30.720.120">
    <property type="match status" value="1"/>
</dbReference>
<feature type="binding site" evidence="2">
    <location>
        <position position="50"/>
    </location>
    <ligand>
        <name>D-alanylgriseoluteate</name>
        <dbReference type="ChEBI" id="CHEBI:167053"/>
    </ligand>
</feature>
<dbReference type="OrthoDB" id="9806945at2"/>
<keyword evidence="4" id="KW-0223">Dioxygenase</keyword>
<accession>A0A5J5G4G5</accession>
<comment type="function">
    <text evidence="1">Required for resistance to the phenazine antibiotic.</text>
</comment>
<dbReference type="Gene3D" id="3.30.720.110">
    <property type="match status" value="1"/>
</dbReference>
<dbReference type="EMBL" id="VYKJ01000002">
    <property type="protein sequence ID" value="KAA9001951.1"/>
    <property type="molecule type" value="Genomic_DNA"/>
</dbReference>
<proteinExistence type="predicted"/>
<evidence type="ECO:0000256" key="2">
    <source>
        <dbReference type="PIRSR" id="PIRSR039020-50"/>
    </source>
</evidence>
<evidence type="ECO:0000313" key="4">
    <source>
        <dbReference type="EMBL" id="KAA9001951.1"/>
    </source>
</evidence>
<feature type="domain" description="VOC" evidence="3">
    <location>
        <begin position="3"/>
        <end position="120"/>
    </location>
</feature>
<dbReference type="AlphaFoldDB" id="A0A5J5G4G5"/>